<dbReference type="SUPFAM" id="SSF55729">
    <property type="entry name" value="Acyl-CoA N-acyltransferases (Nat)"/>
    <property type="match status" value="1"/>
</dbReference>
<evidence type="ECO:0000313" key="3">
    <source>
        <dbReference type="Proteomes" id="UP000482209"/>
    </source>
</evidence>
<dbReference type="RefSeq" id="WP_154516985.1">
    <property type="nucleotide sequence ID" value="NZ_VUMT01000003.1"/>
</dbReference>
<dbReference type="Proteomes" id="UP000482209">
    <property type="component" value="Unassembled WGS sequence"/>
</dbReference>
<accession>A0A6L5XWV9</accession>
<organism evidence="2 3">
    <name type="scientific">Velocimicrobium porci</name>
    <dbReference type="NCBI Taxonomy" id="2606634"/>
    <lineage>
        <taxon>Bacteria</taxon>
        <taxon>Bacillati</taxon>
        <taxon>Bacillota</taxon>
        <taxon>Clostridia</taxon>
        <taxon>Lachnospirales</taxon>
        <taxon>Lachnospiraceae</taxon>
        <taxon>Velocimicrobium</taxon>
    </lineage>
</organism>
<dbReference type="PROSITE" id="PS51186">
    <property type="entry name" value="GNAT"/>
    <property type="match status" value="1"/>
</dbReference>
<dbReference type="InterPro" id="IPR000182">
    <property type="entry name" value="GNAT_dom"/>
</dbReference>
<dbReference type="Gene3D" id="3.40.630.30">
    <property type="match status" value="1"/>
</dbReference>
<keyword evidence="2" id="KW-0808">Transferase</keyword>
<dbReference type="PANTHER" id="PTHR43415:SF3">
    <property type="entry name" value="GNAT-FAMILY ACETYLTRANSFERASE"/>
    <property type="match status" value="1"/>
</dbReference>
<dbReference type="EMBL" id="VUMT01000003">
    <property type="protein sequence ID" value="MSS62828.1"/>
    <property type="molecule type" value="Genomic_DNA"/>
</dbReference>
<protein>
    <submittedName>
        <fullName evidence="2">GNAT family N-acetyltransferase</fullName>
    </submittedName>
</protein>
<reference evidence="2 3" key="1">
    <citation type="submission" date="2019-08" db="EMBL/GenBank/DDBJ databases">
        <title>In-depth cultivation of the pig gut microbiome towards novel bacterial diversity and tailored functional studies.</title>
        <authorList>
            <person name="Wylensek D."/>
            <person name="Hitch T.C.A."/>
            <person name="Clavel T."/>
        </authorList>
    </citation>
    <scope>NUCLEOTIDE SEQUENCE [LARGE SCALE GENOMIC DNA]</scope>
    <source>
        <strain evidence="2 3">WCA-693-APC-MOT-I</strain>
    </source>
</reference>
<proteinExistence type="predicted"/>
<sequence>MKEKRNMDNMNLKERLEGIFPIRYENVYVDKVNGEQLLEFKKNCKIYDNSEITCRPLIKRTDEETLDLFNNMLMNENTFLLGIYEVDEENNRSDRIIGRISLYDFNVRNRSVEIGYYMDSIYRSKGIMKRVMREVCFILINVAKINKVYAQTASFNIKSIGLLLSIGFKLDARLREHHELKGKLYDDYIFSIIASDF</sequence>
<dbReference type="GO" id="GO:0016747">
    <property type="term" value="F:acyltransferase activity, transferring groups other than amino-acyl groups"/>
    <property type="evidence" value="ECO:0007669"/>
    <property type="project" value="InterPro"/>
</dbReference>
<feature type="domain" description="N-acetyltransferase" evidence="1">
    <location>
        <begin position="52"/>
        <end position="186"/>
    </location>
</feature>
<dbReference type="AlphaFoldDB" id="A0A6L5XWV9"/>
<keyword evidence="3" id="KW-1185">Reference proteome</keyword>
<dbReference type="Pfam" id="PF13302">
    <property type="entry name" value="Acetyltransf_3"/>
    <property type="match status" value="1"/>
</dbReference>
<name>A0A6L5XWV9_9FIRM</name>
<gene>
    <name evidence="2" type="ORF">FYJ58_02915</name>
</gene>
<evidence type="ECO:0000259" key="1">
    <source>
        <dbReference type="PROSITE" id="PS51186"/>
    </source>
</evidence>
<dbReference type="PANTHER" id="PTHR43415">
    <property type="entry name" value="SPERMIDINE N(1)-ACETYLTRANSFERASE"/>
    <property type="match status" value="1"/>
</dbReference>
<comment type="caution">
    <text evidence="2">The sequence shown here is derived from an EMBL/GenBank/DDBJ whole genome shotgun (WGS) entry which is preliminary data.</text>
</comment>
<dbReference type="InterPro" id="IPR016181">
    <property type="entry name" value="Acyl_CoA_acyltransferase"/>
</dbReference>
<evidence type="ECO:0000313" key="2">
    <source>
        <dbReference type="EMBL" id="MSS62828.1"/>
    </source>
</evidence>